<proteinExistence type="predicted"/>
<name>A0A4U5MED4_STECR</name>
<reference evidence="2 3" key="1">
    <citation type="journal article" date="2015" name="Genome Biol.">
        <title>Comparative genomics of Steinernema reveals deeply conserved gene regulatory networks.</title>
        <authorList>
            <person name="Dillman A.R."/>
            <person name="Macchietto M."/>
            <person name="Porter C.F."/>
            <person name="Rogers A."/>
            <person name="Williams B."/>
            <person name="Antoshechkin I."/>
            <person name="Lee M.M."/>
            <person name="Goodwin Z."/>
            <person name="Lu X."/>
            <person name="Lewis E.E."/>
            <person name="Goodrich-Blair H."/>
            <person name="Stock S.P."/>
            <person name="Adams B.J."/>
            <person name="Sternberg P.W."/>
            <person name="Mortazavi A."/>
        </authorList>
    </citation>
    <scope>NUCLEOTIDE SEQUENCE [LARGE SCALE GENOMIC DNA]</scope>
    <source>
        <strain evidence="2 3">ALL</strain>
    </source>
</reference>
<evidence type="ECO:0000313" key="3">
    <source>
        <dbReference type="Proteomes" id="UP000298663"/>
    </source>
</evidence>
<organism evidence="2 3">
    <name type="scientific">Steinernema carpocapsae</name>
    <name type="common">Entomopathogenic nematode</name>
    <dbReference type="NCBI Taxonomy" id="34508"/>
    <lineage>
        <taxon>Eukaryota</taxon>
        <taxon>Metazoa</taxon>
        <taxon>Ecdysozoa</taxon>
        <taxon>Nematoda</taxon>
        <taxon>Chromadorea</taxon>
        <taxon>Rhabditida</taxon>
        <taxon>Tylenchina</taxon>
        <taxon>Panagrolaimomorpha</taxon>
        <taxon>Strongyloidoidea</taxon>
        <taxon>Steinernematidae</taxon>
        <taxon>Steinernema</taxon>
    </lineage>
</organism>
<evidence type="ECO:0000313" key="2">
    <source>
        <dbReference type="EMBL" id="TKR67539.1"/>
    </source>
</evidence>
<dbReference type="EMBL" id="AZBU02000008">
    <property type="protein sequence ID" value="TKR67539.1"/>
    <property type="molecule type" value="Genomic_DNA"/>
</dbReference>
<keyword evidence="1" id="KW-0732">Signal</keyword>
<accession>A0A4U5MED4</accession>
<gene>
    <name evidence="2" type="ORF">L596_023679</name>
</gene>
<keyword evidence="3" id="KW-1185">Reference proteome</keyword>
<protein>
    <submittedName>
        <fullName evidence="2">Uncharacterized protein</fullName>
    </submittedName>
</protein>
<comment type="caution">
    <text evidence="2">The sequence shown here is derived from an EMBL/GenBank/DDBJ whole genome shotgun (WGS) entry which is preliminary data.</text>
</comment>
<dbReference type="Proteomes" id="UP000298663">
    <property type="component" value="Unassembled WGS sequence"/>
</dbReference>
<sequence length="530" mass="60684">MHPLEVCIFLSLAGTVTSWTDRLISSRCLSERELVNVANGTCFEDAFNYTFAGSCPPGFHSEITYSCPPRPNSDPRFEFLSPVFDEYQHDLRSWVLKNMAIELTSVPQLNGTNFDPSNSHYSPPPDSNSIISNFKARNSLQIYETVESQLSRIESSIRGYEDLEQIKVRNSHFKIYVRFKKPATHPNTTFVSMQMNLRMLKIRISDGGRTDAIVKTIGRLLRGESVDEDEFLKEHSLDKFLAVNRDSRFPELEQDLRELYRRLMSSKTPGILSKYLNYMGQPDEHKRLLAQYKEIFQKGKISFKYLDSTNKDFLISSHQEPSTFWTDRLVAHKSPNRDSQNGCLSPQLLLELANRRCQKYPETREYRVENTSELHPEMIKMTLGKPCDSKKTTFKEVSLECRFPQSSIRFPDPSIERHFFHRYFLTLLQEYAGAVKEKKPQEIFERSEIGRFVSFASMSLDSFDPMNHIYGIGTPPTIASKMTTLSRVRANTPKRGRRAACGTASCRVGPKFSCSGHFGCSGASRSPPTI</sequence>
<feature type="chain" id="PRO_5020508249" evidence="1">
    <location>
        <begin position="19"/>
        <end position="530"/>
    </location>
</feature>
<evidence type="ECO:0000256" key="1">
    <source>
        <dbReference type="SAM" id="SignalP"/>
    </source>
</evidence>
<reference evidence="2 3" key="2">
    <citation type="journal article" date="2019" name="G3 (Bethesda)">
        <title>Hybrid Assembly of the Genome of the Entomopathogenic Nematode Steinernema carpocapsae Identifies the X-Chromosome.</title>
        <authorList>
            <person name="Serra L."/>
            <person name="Macchietto M."/>
            <person name="Macias-Munoz A."/>
            <person name="McGill C.J."/>
            <person name="Rodriguez I.M."/>
            <person name="Rodriguez B."/>
            <person name="Murad R."/>
            <person name="Mortazavi A."/>
        </authorList>
    </citation>
    <scope>NUCLEOTIDE SEQUENCE [LARGE SCALE GENOMIC DNA]</scope>
    <source>
        <strain evidence="2 3">ALL</strain>
    </source>
</reference>
<dbReference type="AlphaFoldDB" id="A0A4U5MED4"/>
<feature type="signal peptide" evidence="1">
    <location>
        <begin position="1"/>
        <end position="18"/>
    </location>
</feature>